<feature type="signal peptide" evidence="1">
    <location>
        <begin position="1"/>
        <end position="21"/>
    </location>
</feature>
<name>A0ABT0L1Y8_9GAMM</name>
<reference evidence="3 4" key="1">
    <citation type="submission" date="2022-01" db="EMBL/GenBank/DDBJ databases">
        <title>Whole genome-based taxonomy of the Shewanellaceae.</title>
        <authorList>
            <person name="Martin-Rodriguez A.J."/>
        </authorList>
    </citation>
    <scope>NUCLEOTIDE SEQUENCE [LARGE SCALE GENOMIC DNA]</scope>
    <source>
        <strain evidence="3 4">JCM 17801</strain>
    </source>
</reference>
<dbReference type="Proteomes" id="UP001203212">
    <property type="component" value="Unassembled WGS sequence"/>
</dbReference>
<proteinExistence type="predicted"/>
<evidence type="ECO:0000313" key="4">
    <source>
        <dbReference type="Proteomes" id="UP001203212"/>
    </source>
</evidence>
<keyword evidence="4" id="KW-1185">Reference proteome</keyword>
<accession>A0ABT0L1Y8</accession>
<dbReference type="Pfam" id="PF16036">
    <property type="entry name" value="Chalcone_3"/>
    <property type="match status" value="1"/>
</dbReference>
<dbReference type="InterPro" id="IPR036298">
    <property type="entry name" value="Chalcone_isomerase_sf"/>
</dbReference>
<dbReference type="GO" id="GO:0016853">
    <property type="term" value="F:isomerase activity"/>
    <property type="evidence" value="ECO:0007669"/>
    <property type="project" value="UniProtKB-KW"/>
</dbReference>
<organism evidence="3 4">
    <name type="scientific">Shewanella aestuarii</name>
    <dbReference type="NCBI Taxonomy" id="1028752"/>
    <lineage>
        <taxon>Bacteria</taxon>
        <taxon>Pseudomonadati</taxon>
        <taxon>Pseudomonadota</taxon>
        <taxon>Gammaproteobacteria</taxon>
        <taxon>Alteromonadales</taxon>
        <taxon>Shewanellaceae</taxon>
        <taxon>Shewanella</taxon>
    </lineage>
</organism>
<evidence type="ECO:0000313" key="3">
    <source>
        <dbReference type="EMBL" id="MCL1117741.1"/>
    </source>
</evidence>
<dbReference type="SUPFAM" id="SSF54626">
    <property type="entry name" value="Chalcone isomerase"/>
    <property type="match status" value="1"/>
</dbReference>
<keyword evidence="3" id="KW-0413">Isomerase</keyword>
<keyword evidence="1" id="KW-0732">Signal</keyword>
<dbReference type="EMBL" id="JAKILK010000005">
    <property type="protein sequence ID" value="MCL1117741.1"/>
    <property type="molecule type" value="Genomic_DNA"/>
</dbReference>
<protein>
    <submittedName>
        <fullName evidence="3">Chalcone isomerase family protein</fullName>
    </submittedName>
</protein>
<dbReference type="Gene3D" id="3.50.70.10">
    <property type="match status" value="1"/>
</dbReference>
<feature type="chain" id="PRO_5045720114" evidence="1">
    <location>
        <begin position="22"/>
        <end position="186"/>
    </location>
</feature>
<sequence length="186" mass="20103">MKVLSASTLAAALLACPFVHAKTVSSVDVQESLTIQSQVLELNGAGIRSKFFIDLYVGSLYLPTTQHSLVEVLEQSVAVIRLNITSGMISSDKMVDAITDGFESATDGDVSTIEAEISQFMGLFNAEINQGDQFTFILTKNEGTASFKNGQPQGEIKGERFRQALLKIWLGDKPAQDSLKKSLLGL</sequence>
<dbReference type="RefSeq" id="WP_188841089.1">
    <property type="nucleotide sequence ID" value="NZ_BMOT01000005.1"/>
</dbReference>
<feature type="domain" description="Chalcone isomerase" evidence="2">
    <location>
        <begin position="21"/>
        <end position="185"/>
    </location>
</feature>
<gene>
    <name evidence="3" type="ORF">L2689_10870</name>
</gene>
<evidence type="ECO:0000256" key="1">
    <source>
        <dbReference type="SAM" id="SignalP"/>
    </source>
</evidence>
<dbReference type="InterPro" id="IPR016088">
    <property type="entry name" value="Chalcone_isomerase_3-sand"/>
</dbReference>
<comment type="caution">
    <text evidence="3">The sequence shown here is derived from an EMBL/GenBank/DDBJ whole genome shotgun (WGS) entry which is preliminary data.</text>
</comment>
<dbReference type="InterPro" id="IPR016087">
    <property type="entry name" value="Chalcone_isomerase"/>
</dbReference>
<evidence type="ECO:0000259" key="2">
    <source>
        <dbReference type="Pfam" id="PF16036"/>
    </source>
</evidence>
<dbReference type="PROSITE" id="PS51257">
    <property type="entry name" value="PROKAR_LIPOPROTEIN"/>
    <property type="match status" value="1"/>
</dbReference>